<dbReference type="EMBL" id="JO843390">
    <property type="protein sequence ID" value="AEO35007.1"/>
    <property type="molecule type" value="mRNA"/>
</dbReference>
<evidence type="ECO:0000256" key="2">
    <source>
        <dbReference type="ARBA" id="ARBA00022803"/>
    </source>
</evidence>
<keyword evidence="1" id="KW-0677">Repeat</keyword>
<evidence type="ECO:0000313" key="7">
    <source>
        <dbReference type="EMBL" id="AEO35007.1"/>
    </source>
</evidence>
<dbReference type="GO" id="GO:0051879">
    <property type="term" value="F:Hsp90 protein binding"/>
    <property type="evidence" value="ECO:0007669"/>
    <property type="project" value="InterPro"/>
</dbReference>
<dbReference type="InterPro" id="IPR044059">
    <property type="entry name" value="Csn1/TTC4_wheel"/>
</dbReference>
<proteinExistence type="evidence at transcript level"/>
<feature type="repeat" description="TPR" evidence="4">
    <location>
        <begin position="119"/>
        <end position="152"/>
    </location>
</feature>
<dbReference type="CDD" id="cd21380">
    <property type="entry name" value="CTWD_Cns1"/>
    <property type="match status" value="1"/>
</dbReference>
<comment type="similarity">
    <text evidence="3">Belongs to the TTC4 family.</text>
</comment>
<dbReference type="GO" id="GO:0006457">
    <property type="term" value="P:protein folding"/>
    <property type="evidence" value="ECO:0007669"/>
    <property type="project" value="TreeGrafter"/>
</dbReference>
<keyword evidence="5" id="KW-0175">Coiled coil</keyword>
<evidence type="ECO:0000256" key="1">
    <source>
        <dbReference type="ARBA" id="ARBA00022737"/>
    </source>
</evidence>
<dbReference type="PANTHER" id="PTHR46035">
    <property type="entry name" value="TETRATRICOPEPTIDE REPEAT PROTEIN 4"/>
    <property type="match status" value="1"/>
</dbReference>
<evidence type="ECO:0000259" key="6">
    <source>
        <dbReference type="Pfam" id="PF18972"/>
    </source>
</evidence>
<dbReference type="GO" id="GO:0005634">
    <property type="term" value="C:nucleus"/>
    <property type="evidence" value="ECO:0007669"/>
    <property type="project" value="TreeGrafter"/>
</dbReference>
<dbReference type="SUPFAM" id="SSF48452">
    <property type="entry name" value="TPR-like"/>
    <property type="match status" value="1"/>
</dbReference>
<dbReference type="Gene3D" id="1.25.40.10">
    <property type="entry name" value="Tetratricopeptide repeat domain"/>
    <property type="match status" value="1"/>
</dbReference>
<feature type="coiled-coil region" evidence="5">
    <location>
        <begin position="186"/>
        <end position="221"/>
    </location>
</feature>
<accession>G3MND9</accession>
<evidence type="ECO:0000256" key="5">
    <source>
        <dbReference type="SAM" id="Coils"/>
    </source>
</evidence>
<dbReference type="PROSITE" id="PS50005">
    <property type="entry name" value="TPR"/>
    <property type="match status" value="1"/>
</dbReference>
<dbReference type="SMART" id="SM00028">
    <property type="entry name" value="TPR"/>
    <property type="match status" value="3"/>
</dbReference>
<dbReference type="InterPro" id="IPR019734">
    <property type="entry name" value="TPR_rpt"/>
</dbReference>
<dbReference type="Pfam" id="PF18972">
    <property type="entry name" value="Wheel"/>
    <property type="match status" value="1"/>
</dbReference>
<name>G3MND9_AMBMU</name>
<evidence type="ECO:0000256" key="3">
    <source>
        <dbReference type="ARBA" id="ARBA00023602"/>
    </source>
</evidence>
<evidence type="ECO:0000256" key="4">
    <source>
        <dbReference type="PROSITE-ProRule" id="PRU00339"/>
    </source>
</evidence>
<sequence length="426" mass="49271">MDDEHRKILIEKIQREEDEYFANLKPSKYEDGWKEETWEKEMEEHPLFATKLPDNGDLPPLVEAMQQLKYDCEVNGPDELAEQYKDDGNNNFKLKKYRWAVASYTEGLKQKCSSSELNAQLHLNRAAAHFRLQNYRSALADSSAAVKLKPDYIKAMVKAALCCWELKRCQACMDWCTRLLELDPNNDEMKALKEKAEKQLKLDERDRRKALLKEKQEAKRETTLKTALLERGLVLTESQEQELETLTPTHPALQGHRVHLSPSGQGLVWPAIFLYPEVMQSDFVQSFDEASTFGEQLELLFGDPGSQPEWNINGRYAPQHVSVWFKDHFTGRPVSVSPASTLKQVVFDKRFHIDNGTASFWVIPKGTEYEAQFLSETGKNDDHIRDEEDSCDSILRDKSDTFYFVTLCIVIFWHNMYTNISADLEK</sequence>
<keyword evidence="2 4" id="KW-0802">TPR repeat</keyword>
<organism evidence="7">
    <name type="scientific">Amblyomma maculatum</name>
    <name type="common">Gulf Coast tick</name>
    <dbReference type="NCBI Taxonomy" id="34609"/>
    <lineage>
        <taxon>Eukaryota</taxon>
        <taxon>Metazoa</taxon>
        <taxon>Ecdysozoa</taxon>
        <taxon>Arthropoda</taxon>
        <taxon>Chelicerata</taxon>
        <taxon>Arachnida</taxon>
        <taxon>Acari</taxon>
        <taxon>Parasitiformes</taxon>
        <taxon>Ixodida</taxon>
        <taxon>Ixodoidea</taxon>
        <taxon>Ixodidae</taxon>
        <taxon>Amblyomminae</taxon>
        <taxon>Amblyomma</taxon>
    </lineage>
</organism>
<dbReference type="InterPro" id="IPR011990">
    <property type="entry name" value="TPR-like_helical_dom_sf"/>
</dbReference>
<protein>
    <recommendedName>
        <fullName evidence="6">Cns1/TTC4 wheel domain-containing protein</fullName>
    </recommendedName>
</protein>
<dbReference type="AlphaFoldDB" id="G3MND9"/>
<dbReference type="GO" id="GO:0030544">
    <property type="term" value="F:Hsp70 protein binding"/>
    <property type="evidence" value="ECO:0007669"/>
    <property type="project" value="TreeGrafter"/>
</dbReference>
<dbReference type="PANTHER" id="PTHR46035:SF1">
    <property type="entry name" value="TETRATRICOPEPTIDE REPEAT PROTEIN 4"/>
    <property type="match status" value="1"/>
</dbReference>
<dbReference type="GO" id="GO:0005829">
    <property type="term" value="C:cytosol"/>
    <property type="evidence" value="ECO:0007669"/>
    <property type="project" value="TreeGrafter"/>
</dbReference>
<reference evidence="7" key="1">
    <citation type="journal article" date="2011" name="PLoS ONE">
        <title>A deep insight into the sialotranscriptome of the gulf coast tick, Amblyomma maculatum.</title>
        <authorList>
            <person name="Karim S."/>
            <person name="Singh P."/>
            <person name="Ribeiro J.M."/>
        </authorList>
    </citation>
    <scope>NUCLEOTIDE SEQUENCE</scope>
    <source>
        <tissue evidence="7">Salivary gland</tissue>
    </source>
</reference>
<feature type="domain" description="Cns1/TTC4 wheel" evidence="6">
    <location>
        <begin position="266"/>
        <end position="374"/>
    </location>
</feature>